<dbReference type="FunFam" id="1.20.1270.60:FF:000011">
    <property type="entry name" value="Brain-specific angiogenesis inhibitor 1-associated protein 2"/>
    <property type="match status" value="1"/>
</dbReference>
<dbReference type="PANTHER" id="PTHR14206:SF3">
    <property type="entry name" value="BRAIN-SPECIFIC ANGIOGENESIS INHIBITOR 1-ASSOCIATED PROTEIN 2"/>
    <property type="match status" value="1"/>
</dbReference>
<dbReference type="SMART" id="SM00326">
    <property type="entry name" value="SH3"/>
    <property type="match status" value="1"/>
</dbReference>
<evidence type="ECO:0000259" key="18">
    <source>
        <dbReference type="PROSITE" id="PS51338"/>
    </source>
</evidence>
<keyword evidence="9" id="KW-0472">Membrane</keyword>
<dbReference type="Proteomes" id="UP000472277">
    <property type="component" value="Chromosome 10"/>
</dbReference>
<dbReference type="InterPro" id="IPR035594">
    <property type="entry name" value="BAIP2_SH3"/>
</dbReference>
<dbReference type="SUPFAM" id="SSF50044">
    <property type="entry name" value="SH3-domain"/>
    <property type="match status" value="1"/>
</dbReference>
<keyword evidence="8" id="KW-0175">Coiled coil</keyword>
<dbReference type="FunFam" id="2.30.30.40:FF:000018">
    <property type="entry name" value="Brain-specific angiogenesis inhibitor 1-associated protein 2"/>
    <property type="match status" value="1"/>
</dbReference>
<dbReference type="GO" id="GO:0016020">
    <property type="term" value="C:membrane"/>
    <property type="evidence" value="ECO:0007669"/>
    <property type="project" value="UniProtKB-SubCell"/>
</dbReference>
<dbReference type="PROSITE" id="PS50002">
    <property type="entry name" value="SH3"/>
    <property type="match status" value="1"/>
</dbReference>
<reference evidence="19" key="2">
    <citation type="submission" date="2025-09" db="UniProtKB">
        <authorList>
            <consortium name="Ensembl"/>
        </authorList>
    </citation>
    <scope>IDENTIFICATION</scope>
</reference>
<dbReference type="GO" id="GO:0030838">
    <property type="term" value="P:positive regulation of actin filament polymerization"/>
    <property type="evidence" value="ECO:0007669"/>
    <property type="project" value="TreeGrafter"/>
</dbReference>
<evidence type="ECO:0000256" key="9">
    <source>
        <dbReference type="ARBA" id="ARBA00023136"/>
    </source>
</evidence>
<keyword evidence="11" id="KW-0966">Cell projection</keyword>
<dbReference type="InterPro" id="IPR013606">
    <property type="entry name" value="I-BAR_dom"/>
</dbReference>
<dbReference type="InterPro" id="IPR036028">
    <property type="entry name" value="SH3-like_dom_sf"/>
</dbReference>
<evidence type="ECO:0000256" key="5">
    <source>
        <dbReference type="ARBA" id="ARBA00022443"/>
    </source>
</evidence>
<reference evidence="19" key="1">
    <citation type="submission" date="2025-08" db="UniProtKB">
        <authorList>
            <consortium name="Ensembl"/>
        </authorList>
    </citation>
    <scope>IDENTIFICATION</scope>
</reference>
<dbReference type="CDD" id="cd07646">
    <property type="entry name" value="I-BAR_IMD_IRSp53"/>
    <property type="match status" value="1"/>
</dbReference>
<dbReference type="GO" id="GO:0008093">
    <property type="term" value="F:cytoskeletal anchor activity"/>
    <property type="evidence" value="ECO:0007669"/>
    <property type="project" value="InterPro"/>
</dbReference>
<dbReference type="InterPro" id="IPR030128">
    <property type="entry name" value="BAIP2_I-BAR_dom"/>
</dbReference>
<dbReference type="PANTHER" id="PTHR14206">
    <property type="entry name" value="BRAIN-SPECIFIC ANGIOGENESIS INHIBITOR 1-ASSOCIATED PROTEIN 2"/>
    <property type="match status" value="1"/>
</dbReference>
<comment type="function">
    <text evidence="12">Adapter protein that links membrane-bound small G-proteins to cytoplasmic effector proteins. Necessary for CDC42-mediated reorganization of the actin cytoskeleton and for RAC1-mediated membrane ruffling. Involved in the regulation of the actin cytoskeleton by WASF family members and the Arp2/3 complex. Plays a role in neurite growth. Acts syngeristically with ENAH to promote filipodia formation. Plays a role in the reorganization of the actin cytoskeleton in response to bacterial infection. Participates in actin bundling when associated with EPS8, promoting filopodial protrusions.</text>
</comment>
<dbReference type="GO" id="GO:0005654">
    <property type="term" value="C:nucleoplasm"/>
    <property type="evidence" value="ECO:0007669"/>
    <property type="project" value="TreeGrafter"/>
</dbReference>
<dbReference type="GO" id="GO:0030182">
    <property type="term" value="P:neuron differentiation"/>
    <property type="evidence" value="ECO:0007669"/>
    <property type="project" value="UniProtKB-ARBA"/>
</dbReference>
<evidence type="ECO:0000256" key="11">
    <source>
        <dbReference type="ARBA" id="ARBA00023273"/>
    </source>
</evidence>
<dbReference type="AlphaFoldDB" id="A0A674A686"/>
<dbReference type="GO" id="GO:0051017">
    <property type="term" value="P:actin filament bundle assembly"/>
    <property type="evidence" value="ECO:0007669"/>
    <property type="project" value="TreeGrafter"/>
</dbReference>
<evidence type="ECO:0000256" key="16">
    <source>
        <dbReference type="SAM" id="MobiDB-lite"/>
    </source>
</evidence>
<proteinExistence type="predicted"/>
<dbReference type="GO" id="GO:0005829">
    <property type="term" value="C:cytosol"/>
    <property type="evidence" value="ECO:0007669"/>
    <property type="project" value="TreeGrafter"/>
</dbReference>
<dbReference type="InterPro" id="IPR027681">
    <property type="entry name" value="IRSp53/IRTKS/Pinkbar"/>
</dbReference>
<dbReference type="CDD" id="cd11915">
    <property type="entry name" value="SH3_Irsp53"/>
    <property type="match status" value="1"/>
</dbReference>
<feature type="domain" description="IMD" evidence="18">
    <location>
        <begin position="1"/>
        <end position="248"/>
    </location>
</feature>
<feature type="region of interest" description="Disordered" evidence="16">
    <location>
        <begin position="482"/>
        <end position="506"/>
    </location>
</feature>
<keyword evidence="20" id="KW-1185">Reference proteome</keyword>
<dbReference type="Pfam" id="PF08397">
    <property type="entry name" value="IMD"/>
    <property type="match status" value="1"/>
</dbReference>
<keyword evidence="5 15" id="KW-0728">SH3 domain</keyword>
<evidence type="ECO:0000256" key="4">
    <source>
        <dbReference type="ARBA" id="ARBA00004486"/>
    </source>
</evidence>
<evidence type="ECO:0000256" key="13">
    <source>
        <dbReference type="ARBA" id="ARBA00044790"/>
    </source>
</evidence>
<evidence type="ECO:0000313" key="19">
    <source>
        <dbReference type="Ensembl" id="ENSSTUP00000053791.1"/>
    </source>
</evidence>
<dbReference type="InterPro" id="IPR001452">
    <property type="entry name" value="SH3_domain"/>
</dbReference>
<name>A0A674A686_SALTR</name>
<sequence length="535" mass="59535">VIKRERVSERDCLLSWSIMEQFNPCLRNFVAMGKSYEKALSSVTFAAKGYFEALVRMGEMASESQGSKDLGDVLFQMAEVHRQIQMQLEDMLKSFHNELLTELEKKVELDARYLNAALKKYQMEHKSKGESLEKCQAELKKLRRKSQGSKNPSKYGDKEMQFVETIGSKQSDLDQYTAEGYKSALSEERRRYCFLVDRQCAVAKNSSSFHSKGKDLLAQKIPAWQQACADPTKLPDRAMLLAQQMTSTGGTLGSVSHTHHGSKGNLLISDPIPGAKPLPVPPELAALMGQQVGHRYCGITIILLTQAQQAQASSQAQHLSQPHRQGSEVYSNTLPVRKNAPAKSNTTMVPETRTLPRSSSMAAGLEKNGRTRVQAVFSHAAGDNSTLLSFSEGDVITLLVPEARDGWHYGENEKNNMRGWFPFSYTRVIPVTDGNKLRVNNLHHGKSSSTGNLLEREDMAGVPPPDYGMSSRLLAQSMQSAAMANSSRRQQRPYSVAGPGFSQVNNNNYTQTHTRRYQGCAQLRIVELTPIQLMN</sequence>
<dbReference type="GO" id="GO:0051764">
    <property type="term" value="P:actin crosslink formation"/>
    <property type="evidence" value="ECO:0007669"/>
    <property type="project" value="TreeGrafter"/>
</dbReference>
<dbReference type="GeneTree" id="ENSGT00940000153560"/>
<dbReference type="OMA" id="KNTIAYH"/>
<dbReference type="GO" id="GO:0001726">
    <property type="term" value="C:ruffle"/>
    <property type="evidence" value="ECO:0007669"/>
    <property type="project" value="UniProtKB-SubCell"/>
</dbReference>
<accession>A0A674A686</accession>
<dbReference type="GO" id="GO:0030175">
    <property type="term" value="C:filopodium"/>
    <property type="evidence" value="ECO:0007669"/>
    <property type="project" value="UniProtKB-SubCell"/>
</dbReference>
<evidence type="ECO:0000256" key="6">
    <source>
        <dbReference type="ARBA" id="ARBA00022490"/>
    </source>
</evidence>
<dbReference type="Ensembl" id="ENSSTUT00000056237.1">
    <property type="protein sequence ID" value="ENSSTUP00000053791.1"/>
    <property type="gene ID" value="ENSSTUG00000022648.1"/>
</dbReference>
<dbReference type="SUPFAM" id="SSF103657">
    <property type="entry name" value="BAR/IMD domain-like"/>
    <property type="match status" value="1"/>
</dbReference>
<dbReference type="Gene3D" id="1.20.1270.60">
    <property type="entry name" value="Arfaptin homology (AH) domain/BAR domain"/>
    <property type="match status" value="1"/>
</dbReference>
<dbReference type="GO" id="GO:0005856">
    <property type="term" value="C:cytoskeleton"/>
    <property type="evidence" value="ECO:0007669"/>
    <property type="project" value="UniProtKB-SubCell"/>
</dbReference>
<evidence type="ECO:0000313" key="20">
    <source>
        <dbReference type="Proteomes" id="UP000472277"/>
    </source>
</evidence>
<dbReference type="PROSITE" id="PS51338">
    <property type="entry name" value="IMD"/>
    <property type="match status" value="1"/>
</dbReference>
<evidence type="ECO:0000256" key="15">
    <source>
        <dbReference type="PROSITE-ProRule" id="PRU00192"/>
    </source>
</evidence>
<organism evidence="19 20">
    <name type="scientific">Salmo trutta</name>
    <name type="common">Brown trout</name>
    <dbReference type="NCBI Taxonomy" id="8032"/>
    <lineage>
        <taxon>Eukaryota</taxon>
        <taxon>Metazoa</taxon>
        <taxon>Chordata</taxon>
        <taxon>Craniata</taxon>
        <taxon>Vertebrata</taxon>
        <taxon>Euteleostomi</taxon>
        <taxon>Actinopterygii</taxon>
        <taxon>Neopterygii</taxon>
        <taxon>Teleostei</taxon>
        <taxon>Protacanthopterygii</taxon>
        <taxon>Salmoniformes</taxon>
        <taxon>Salmonidae</taxon>
        <taxon>Salmoninae</taxon>
        <taxon>Salmo</taxon>
    </lineage>
</organism>
<comment type="subcellular location">
    <subcellularLocation>
        <location evidence="4">Cell projection</location>
        <location evidence="4">Filopodium</location>
    </subcellularLocation>
    <subcellularLocation>
        <location evidence="3">Cell projection</location>
        <location evidence="3">Ruffle</location>
    </subcellularLocation>
    <subcellularLocation>
        <location evidence="2">Cytoplasm</location>
        <location evidence="2">Cytoskeleton</location>
    </subcellularLocation>
    <subcellularLocation>
        <location evidence="1">Membrane</location>
        <topology evidence="1">Peripheral membrane protein</topology>
    </subcellularLocation>
</comment>
<dbReference type="Pfam" id="PF14604">
    <property type="entry name" value="SH3_9"/>
    <property type="match status" value="1"/>
</dbReference>
<feature type="domain" description="SH3" evidence="17">
    <location>
        <begin position="368"/>
        <end position="431"/>
    </location>
</feature>
<evidence type="ECO:0000256" key="8">
    <source>
        <dbReference type="ARBA" id="ARBA00023054"/>
    </source>
</evidence>
<evidence type="ECO:0000256" key="7">
    <source>
        <dbReference type="ARBA" id="ARBA00022553"/>
    </source>
</evidence>
<keyword evidence="7" id="KW-0597">Phosphoprotein</keyword>
<dbReference type="InterPro" id="IPR027267">
    <property type="entry name" value="AH/BAR_dom_sf"/>
</dbReference>
<evidence type="ECO:0000259" key="17">
    <source>
        <dbReference type="PROSITE" id="PS50002"/>
    </source>
</evidence>
<protein>
    <recommendedName>
        <fullName evidence="13">BAR/IMD domain-containing adapter protein 2</fullName>
    </recommendedName>
    <alternativeName>
        <fullName evidence="14">Brain-specific angiogenesis inhibitor 1-associated protein 2</fullName>
    </alternativeName>
</protein>
<evidence type="ECO:0000256" key="2">
    <source>
        <dbReference type="ARBA" id="ARBA00004245"/>
    </source>
</evidence>
<evidence type="ECO:0000256" key="14">
    <source>
        <dbReference type="ARBA" id="ARBA00044812"/>
    </source>
</evidence>
<keyword evidence="10" id="KW-0206">Cytoskeleton</keyword>
<dbReference type="Gene3D" id="2.30.30.40">
    <property type="entry name" value="SH3 Domains"/>
    <property type="match status" value="1"/>
</dbReference>
<evidence type="ECO:0000256" key="12">
    <source>
        <dbReference type="ARBA" id="ARBA00025545"/>
    </source>
</evidence>
<evidence type="ECO:0000256" key="3">
    <source>
        <dbReference type="ARBA" id="ARBA00004466"/>
    </source>
</evidence>
<keyword evidence="6" id="KW-0963">Cytoplasm</keyword>
<dbReference type="GO" id="GO:0007009">
    <property type="term" value="P:plasma membrane organization"/>
    <property type="evidence" value="ECO:0007669"/>
    <property type="project" value="InterPro"/>
</dbReference>
<evidence type="ECO:0000256" key="1">
    <source>
        <dbReference type="ARBA" id="ARBA00004170"/>
    </source>
</evidence>
<evidence type="ECO:0000256" key="10">
    <source>
        <dbReference type="ARBA" id="ARBA00023212"/>
    </source>
</evidence>
<gene>
    <name evidence="19" type="primary">BAIAP2</name>
    <name evidence="19" type="synonym">LOC115201684</name>
</gene>